<protein>
    <submittedName>
        <fullName evidence="1">Uncharacterized protein</fullName>
    </submittedName>
</protein>
<dbReference type="AlphaFoldDB" id="A0A0C9VV72"/>
<evidence type="ECO:0000313" key="1">
    <source>
        <dbReference type="EMBL" id="KIJ42455.1"/>
    </source>
</evidence>
<name>A0A0C9VV72_SPHS4</name>
<dbReference type="HOGENOM" id="CLU_3038193_0_0_1"/>
<dbReference type="EMBL" id="KN837130">
    <property type="protein sequence ID" value="KIJ42455.1"/>
    <property type="molecule type" value="Genomic_DNA"/>
</dbReference>
<feature type="non-terminal residue" evidence="1">
    <location>
        <position position="55"/>
    </location>
</feature>
<accession>A0A0C9VV72</accession>
<gene>
    <name evidence="1" type="ORF">M422DRAFT_254554</name>
</gene>
<evidence type="ECO:0000313" key="2">
    <source>
        <dbReference type="Proteomes" id="UP000054279"/>
    </source>
</evidence>
<reference evidence="1 2" key="1">
    <citation type="submission" date="2014-06" db="EMBL/GenBank/DDBJ databases">
        <title>Evolutionary Origins and Diversification of the Mycorrhizal Mutualists.</title>
        <authorList>
            <consortium name="DOE Joint Genome Institute"/>
            <consortium name="Mycorrhizal Genomics Consortium"/>
            <person name="Kohler A."/>
            <person name="Kuo A."/>
            <person name="Nagy L.G."/>
            <person name="Floudas D."/>
            <person name="Copeland A."/>
            <person name="Barry K.W."/>
            <person name="Cichocki N."/>
            <person name="Veneault-Fourrey C."/>
            <person name="LaButti K."/>
            <person name="Lindquist E.A."/>
            <person name="Lipzen A."/>
            <person name="Lundell T."/>
            <person name="Morin E."/>
            <person name="Murat C."/>
            <person name="Riley R."/>
            <person name="Ohm R."/>
            <person name="Sun H."/>
            <person name="Tunlid A."/>
            <person name="Henrissat B."/>
            <person name="Grigoriev I.V."/>
            <person name="Hibbett D.S."/>
            <person name="Martin F."/>
        </authorList>
    </citation>
    <scope>NUCLEOTIDE SEQUENCE [LARGE SCALE GENOMIC DNA]</scope>
    <source>
        <strain evidence="1 2">SS14</strain>
    </source>
</reference>
<keyword evidence="2" id="KW-1185">Reference proteome</keyword>
<dbReference type="Proteomes" id="UP000054279">
    <property type="component" value="Unassembled WGS sequence"/>
</dbReference>
<proteinExistence type="predicted"/>
<sequence>HVIIAALNDTPLSSPATAPSIAKIHTPLHPASTLDSGILSPDTAVVTVLFVARAR</sequence>
<organism evidence="1 2">
    <name type="scientific">Sphaerobolus stellatus (strain SS14)</name>
    <dbReference type="NCBI Taxonomy" id="990650"/>
    <lineage>
        <taxon>Eukaryota</taxon>
        <taxon>Fungi</taxon>
        <taxon>Dikarya</taxon>
        <taxon>Basidiomycota</taxon>
        <taxon>Agaricomycotina</taxon>
        <taxon>Agaricomycetes</taxon>
        <taxon>Phallomycetidae</taxon>
        <taxon>Geastrales</taxon>
        <taxon>Sphaerobolaceae</taxon>
        <taxon>Sphaerobolus</taxon>
    </lineage>
</organism>